<organism evidence="1 2">
    <name type="scientific">Apiotrichum porosum</name>
    <dbReference type="NCBI Taxonomy" id="105984"/>
    <lineage>
        <taxon>Eukaryota</taxon>
        <taxon>Fungi</taxon>
        <taxon>Dikarya</taxon>
        <taxon>Basidiomycota</taxon>
        <taxon>Agaricomycotina</taxon>
        <taxon>Tremellomycetes</taxon>
        <taxon>Trichosporonales</taxon>
        <taxon>Trichosporonaceae</taxon>
        <taxon>Apiotrichum</taxon>
    </lineage>
</organism>
<keyword evidence="2" id="KW-1185">Reference proteome</keyword>
<dbReference type="GeneID" id="39585423"/>
<proteinExistence type="predicted"/>
<dbReference type="AlphaFoldDB" id="A0A427YB61"/>
<reference evidence="1 2" key="1">
    <citation type="submission" date="2018-11" db="EMBL/GenBank/DDBJ databases">
        <title>Genome sequence of Apiotrichum porosum DSM 27194.</title>
        <authorList>
            <person name="Aliyu H."/>
            <person name="Gorte O."/>
            <person name="Ochsenreither K."/>
        </authorList>
    </citation>
    <scope>NUCLEOTIDE SEQUENCE [LARGE SCALE GENOMIC DNA]</scope>
    <source>
        <strain evidence="1 2">DSM 27194</strain>
    </source>
</reference>
<dbReference type="Proteomes" id="UP000279236">
    <property type="component" value="Unassembled WGS sequence"/>
</dbReference>
<evidence type="ECO:0000313" key="1">
    <source>
        <dbReference type="EMBL" id="RSH88342.1"/>
    </source>
</evidence>
<dbReference type="RefSeq" id="XP_028480550.1">
    <property type="nucleotide sequence ID" value="XM_028616693.1"/>
</dbReference>
<accession>A0A427YB61</accession>
<evidence type="ECO:0000313" key="2">
    <source>
        <dbReference type="Proteomes" id="UP000279236"/>
    </source>
</evidence>
<protein>
    <submittedName>
        <fullName evidence="1">Uncharacterized protein</fullName>
    </submittedName>
</protein>
<sequence>MATRSVTANSSAEAPWDLQRLRHVQDIIPAANYELAGELTIIFNVTEYAVHFINLFLLHHAAYTLNDETQTFPYPSRATLSGWLRSLQYTAVTITSCSGFRHFVEIITKAVQAVAPTYLQSVRLQFTVSFFKEVIGARQAASRGLTTAAKYKLFVADVEGLVALPMRVEVLSLTYTDDHRSNSEGILLPSFNVWSPNGVRIYAISNTVALRPVPMFAKEDEFTLTLEWDRLEDFAIEELDDVKANCRAPHDEGLVDAINEAASQPQTLREMVIFNNVHHDARVASSTGQAENVFTRSNNTVPHSCASVYSGVKHIFNPAILTADELSV</sequence>
<dbReference type="EMBL" id="RSCE01000001">
    <property type="protein sequence ID" value="RSH88342.1"/>
    <property type="molecule type" value="Genomic_DNA"/>
</dbReference>
<gene>
    <name evidence="1" type="ORF">EHS24_000880</name>
</gene>
<name>A0A427YB61_9TREE</name>
<comment type="caution">
    <text evidence="1">The sequence shown here is derived from an EMBL/GenBank/DDBJ whole genome shotgun (WGS) entry which is preliminary data.</text>
</comment>